<dbReference type="PANTHER" id="PTHR42802:SF1">
    <property type="entry name" value="L-ORNITHINE N(5)-MONOOXYGENASE"/>
    <property type="match status" value="1"/>
</dbReference>
<evidence type="ECO:0000256" key="9">
    <source>
        <dbReference type="ARBA" id="ARBA00023002"/>
    </source>
</evidence>
<gene>
    <name evidence="16" type="ORF">Dsi01nite_088480</name>
</gene>
<keyword evidence="17" id="KW-1185">Reference proteome</keyword>
<evidence type="ECO:0000256" key="11">
    <source>
        <dbReference type="ARBA" id="ARBA00029939"/>
    </source>
</evidence>
<dbReference type="EMBL" id="BONQ01000139">
    <property type="protein sequence ID" value="GIG50807.1"/>
    <property type="molecule type" value="Genomic_DNA"/>
</dbReference>
<evidence type="ECO:0000256" key="4">
    <source>
        <dbReference type="ARBA" id="ARBA00013076"/>
    </source>
</evidence>
<dbReference type="GO" id="GO:0047091">
    <property type="term" value="F:L-lysine 6-monooxygenase (NADPH) activity"/>
    <property type="evidence" value="ECO:0007669"/>
    <property type="project" value="UniProtKB-EC"/>
</dbReference>
<dbReference type="Pfam" id="PF13434">
    <property type="entry name" value="Lys_Orn_oxgnase"/>
    <property type="match status" value="1"/>
</dbReference>
<organism evidence="16 17">
    <name type="scientific">Dactylosporangium siamense</name>
    <dbReference type="NCBI Taxonomy" id="685454"/>
    <lineage>
        <taxon>Bacteria</taxon>
        <taxon>Bacillati</taxon>
        <taxon>Actinomycetota</taxon>
        <taxon>Actinomycetes</taxon>
        <taxon>Micromonosporales</taxon>
        <taxon>Micromonosporaceae</taxon>
        <taxon>Dactylosporangium</taxon>
    </lineage>
</organism>
<dbReference type="InterPro" id="IPR036188">
    <property type="entry name" value="FAD/NAD-bd_sf"/>
</dbReference>
<keyword evidence="9" id="KW-0560">Oxidoreductase</keyword>
<evidence type="ECO:0000256" key="3">
    <source>
        <dbReference type="ARBA" id="ARBA00007588"/>
    </source>
</evidence>
<dbReference type="PRINTS" id="PR00368">
    <property type="entry name" value="FADPNR"/>
</dbReference>
<evidence type="ECO:0000256" key="12">
    <source>
        <dbReference type="ARBA" id="ARBA00031158"/>
    </source>
</evidence>
<protein>
    <recommendedName>
        <fullName evidence="5">L-lysine N6-monooxygenase MbtG</fullName>
        <ecNumber evidence="4">1.14.13.59</ecNumber>
    </recommendedName>
    <alternativeName>
        <fullName evidence="14">Lysine 6-N-hydroxylase</fullName>
    </alternativeName>
    <alternativeName>
        <fullName evidence="13">Lysine N6-hydroxylase</fullName>
    </alternativeName>
    <alternativeName>
        <fullName evidence="11">Lysine-N-oxygenase</fullName>
    </alternativeName>
    <alternativeName>
        <fullName evidence="12">Mycobactin synthase protein G</fullName>
    </alternativeName>
</protein>
<evidence type="ECO:0000256" key="2">
    <source>
        <dbReference type="ARBA" id="ARBA00004924"/>
    </source>
</evidence>
<comment type="cofactor">
    <cofactor evidence="1">
        <name>FAD</name>
        <dbReference type="ChEBI" id="CHEBI:57692"/>
    </cofactor>
</comment>
<evidence type="ECO:0000313" key="16">
    <source>
        <dbReference type="EMBL" id="GIG50807.1"/>
    </source>
</evidence>
<evidence type="ECO:0000256" key="14">
    <source>
        <dbReference type="ARBA" id="ARBA00032738"/>
    </source>
</evidence>
<dbReference type="PANTHER" id="PTHR42802">
    <property type="entry name" value="MONOOXYGENASE"/>
    <property type="match status" value="1"/>
</dbReference>
<comment type="catalytic activity">
    <reaction evidence="15">
        <text>L-lysine + NADPH + O2 = N(6)-hydroxy-L-lysine + NADP(+) + H2O</text>
        <dbReference type="Rhea" id="RHEA:23228"/>
        <dbReference type="ChEBI" id="CHEBI:15377"/>
        <dbReference type="ChEBI" id="CHEBI:15379"/>
        <dbReference type="ChEBI" id="CHEBI:32551"/>
        <dbReference type="ChEBI" id="CHEBI:57783"/>
        <dbReference type="ChEBI" id="CHEBI:57820"/>
        <dbReference type="ChEBI" id="CHEBI:58349"/>
        <dbReference type="EC" id="1.14.13.59"/>
    </reaction>
</comment>
<dbReference type="InterPro" id="IPR025700">
    <property type="entry name" value="Lys/Orn_oxygenase"/>
</dbReference>
<comment type="caution">
    <text evidence="16">The sequence shown here is derived from an EMBL/GenBank/DDBJ whole genome shotgun (WGS) entry which is preliminary data.</text>
</comment>
<evidence type="ECO:0000256" key="8">
    <source>
        <dbReference type="ARBA" id="ARBA00022857"/>
    </source>
</evidence>
<evidence type="ECO:0000256" key="10">
    <source>
        <dbReference type="ARBA" id="ARBA00023033"/>
    </source>
</evidence>
<dbReference type="Gene3D" id="3.50.50.60">
    <property type="entry name" value="FAD/NAD(P)-binding domain"/>
    <property type="match status" value="1"/>
</dbReference>
<keyword evidence="10" id="KW-0503">Monooxygenase</keyword>
<reference evidence="16" key="1">
    <citation type="submission" date="2021-01" db="EMBL/GenBank/DDBJ databases">
        <title>Whole genome shotgun sequence of Dactylosporangium siamense NBRC 106093.</title>
        <authorList>
            <person name="Komaki H."/>
            <person name="Tamura T."/>
        </authorList>
    </citation>
    <scope>NUCLEOTIDE SEQUENCE</scope>
    <source>
        <strain evidence="16">NBRC 106093</strain>
    </source>
</reference>
<comment type="pathway">
    <text evidence="2">Siderophore biosynthesis.</text>
</comment>
<evidence type="ECO:0000256" key="7">
    <source>
        <dbReference type="ARBA" id="ARBA00022827"/>
    </source>
</evidence>
<evidence type="ECO:0000256" key="5">
    <source>
        <dbReference type="ARBA" id="ARBA00016406"/>
    </source>
</evidence>
<dbReference type="SUPFAM" id="SSF51905">
    <property type="entry name" value="FAD/NAD(P)-binding domain"/>
    <property type="match status" value="2"/>
</dbReference>
<dbReference type="AlphaFoldDB" id="A0A919PW72"/>
<keyword evidence="7" id="KW-0274">FAD</keyword>
<evidence type="ECO:0000256" key="6">
    <source>
        <dbReference type="ARBA" id="ARBA00022630"/>
    </source>
</evidence>
<sequence length="431" mass="47947">MADRDVELLAIGAGPSNLALAVALEELAPDLARDSLIIERNKEVSWQPGMLFPEALSNTSFLKDLVTLRNPRSRFSFLNYLHATGRLDHFVNMGSLTPYRAEVADYLRWTARSLALVELQYGRQCVDIGPVWTGGTLTGWTTTLADGRTIGSRYLVLGTGRDIRIPEVLRAVDRDRVVHSTQYQKRIGGLRKDLPYRVVVVGGGQSAAELFYSVQIDLPECRPTMVMRSVGLNCYESSKFTNELFFPSFVDEFHASRPEARAQMLAEMRPTNYAGVAPGMMDSLYRQVYLDRLSGRSRLQMITMHDITSARDDGDEIVLELTDWRTGAIRELRTDLVLLGTGFSPQMPWAVRRLAERIGLSDVAVTRDYRLVVDRPSTAACYLHGVNEQTHGIADSLLSVMGNRANDILRDVLTGDHLDLTPVTAPAVAAT</sequence>
<evidence type="ECO:0000313" key="17">
    <source>
        <dbReference type="Proteomes" id="UP000660611"/>
    </source>
</evidence>
<dbReference type="Proteomes" id="UP000660611">
    <property type="component" value="Unassembled WGS sequence"/>
</dbReference>
<comment type="similarity">
    <text evidence="3">Belongs to the lysine N(6)-hydroxylase/L-ornithine N(5)-oxygenase family.</text>
</comment>
<keyword evidence="8" id="KW-0521">NADP</keyword>
<name>A0A919PW72_9ACTN</name>
<dbReference type="GO" id="GO:0006879">
    <property type="term" value="P:intracellular iron ion homeostasis"/>
    <property type="evidence" value="ECO:0007669"/>
    <property type="project" value="TreeGrafter"/>
</dbReference>
<evidence type="ECO:0000256" key="13">
    <source>
        <dbReference type="ARBA" id="ARBA00032493"/>
    </source>
</evidence>
<evidence type="ECO:0000256" key="1">
    <source>
        <dbReference type="ARBA" id="ARBA00001974"/>
    </source>
</evidence>
<keyword evidence="6" id="KW-0285">Flavoprotein</keyword>
<dbReference type="EC" id="1.14.13.59" evidence="4"/>
<proteinExistence type="inferred from homology"/>
<evidence type="ECO:0000256" key="15">
    <source>
        <dbReference type="ARBA" id="ARBA00048407"/>
    </source>
</evidence>
<accession>A0A919PW72</accession>